<keyword evidence="2" id="KW-1185">Reference proteome</keyword>
<sequence length="252" mass="27812">MACASSLCIGKKFKTKSMSGRRARGSPVIQGGQFSKAYEPSEGDFRYGHRLLGRTVFRPSARPAPAAKKSSFAVPVKARAPSDHRVEERVASGASHLTSKEWPVESLDSSHRRSIDMPMTSLGADFEFVTHIPIHDENLDYEYEQELEEGCVAGTQSEGSWMLIFGHSFICWVAKQADSWPFGRQLDFDGARVKVSWVGKNEVGPEPRQQHRALFPASQVWEEWKGHTISARADCGQKNTAAGSCSGSKEPP</sequence>
<dbReference type="Proteomes" id="UP001066276">
    <property type="component" value="Chromosome 4_2"/>
</dbReference>
<dbReference type="AlphaFoldDB" id="A0AAV7SHW5"/>
<evidence type="ECO:0000313" key="1">
    <source>
        <dbReference type="EMBL" id="KAJ1163655.1"/>
    </source>
</evidence>
<reference evidence="1" key="1">
    <citation type="journal article" date="2022" name="bioRxiv">
        <title>Sequencing and chromosome-scale assembly of the giantPleurodeles waltlgenome.</title>
        <authorList>
            <person name="Brown T."/>
            <person name="Elewa A."/>
            <person name="Iarovenko S."/>
            <person name="Subramanian E."/>
            <person name="Araus A.J."/>
            <person name="Petzold A."/>
            <person name="Susuki M."/>
            <person name="Suzuki K.-i.T."/>
            <person name="Hayashi T."/>
            <person name="Toyoda A."/>
            <person name="Oliveira C."/>
            <person name="Osipova E."/>
            <person name="Leigh N.D."/>
            <person name="Simon A."/>
            <person name="Yun M.H."/>
        </authorList>
    </citation>
    <scope>NUCLEOTIDE SEQUENCE</scope>
    <source>
        <strain evidence="1">20211129_DDA</strain>
        <tissue evidence="1">Liver</tissue>
    </source>
</reference>
<gene>
    <name evidence="1" type="ORF">NDU88_004110</name>
</gene>
<organism evidence="1 2">
    <name type="scientific">Pleurodeles waltl</name>
    <name type="common">Iberian ribbed newt</name>
    <dbReference type="NCBI Taxonomy" id="8319"/>
    <lineage>
        <taxon>Eukaryota</taxon>
        <taxon>Metazoa</taxon>
        <taxon>Chordata</taxon>
        <taxon>Craniata</taxon>
        <taxon>Vertebrata</taxon>
        <taxon>Euteleostomi</taxon>
        <taxon>Amphibia</taxon>
        <taxon>Batrachia</taxon>
        <taxon>Caudata</taxon>
        <taxon>Salamandroidea</taxon>
        <taxon>Salamandridae</taxon>
        <taxon>Pleurodelinae</taxon>
        <taxon>Pleurodeles</taxon>
    </lineage>
</organism>
<evidence type="ECO:0000313" key="2">
    <source>
        <dbReference type="Proteomes" id="UP001066276"/>
    </source>
</evidence>
<accession>A0AAV7SHW5</accession>
<name>A0AAV7SHW5_PLEWA</name>
<proteinExistence type="predicted"/>
<protein>
    <submittedName>
        <fullName evidence="1">Uncharacterized protein</fullName>
    </submittedName>
</protein>
<comment type="caution">
    <text evidence="1">The sequence shown here is derived from an EMBL/GenBank/DDBJ whole genome shotgun (WGS) entry which is preliminary data.</text>
</comment>
<dbReference type="EMBL" id="JANPWB010000008">
    <property type="protein sequence ID" value="KAJ1163655.1"/>
    <property type="molecule type" value="Genomic_DNA"/>
</dbReference>